<dbReference type="SUPFAM" id="SSF143243">
    <property type="entry name" value="Nqo5-like"/>
    <property type="match status" value="1"/>
</dbReference>
<evidence type="ECO:0000259" key="1">
    <source>
        <dbReference type="Pfam" id="PF00329"/>
    </source>
</evidence>
<dbReference type="InterPro" id="IPR037232">
    <property type="entry name" value="NADH_quin_OxRdtase_su_C/D-like"/>
</dbReference>
<sequence>MSFPMNSVDNVTVAKSPAEVADRIRSVFGQGAVLEVRERKAGKDDTVGHHDIWAKVERDRFLDFVDTLAEFDFPQFHIISGNDDGGVVTLYYHFTLFQVAGRRNRIGVAVAVPVDKKDLVMPSLFSRIPGVEYSERETREMFGVDFDGLPNKALVFLPEEWDESIKPWRRDEAGPSANDVRELS</sequence>
<dbReference type="InterPro" id="IPR052197">
    <property type="entry name" value="ComplexI_49kDa-like"/>
</dbReference>
<dbReference type="InterPro" id="IPR001268">
    <property type="entry name" value="NADH_UbQ_OxRdtase_30kDa_su"/>
</dbReference>
<dbReference type="Proteomes" id="UP000295066">
    <property type="component" value="Unassembled WGS sequence"/>
</dbReference>
<keyword evidence="3" id="KW-1185">Reference proteome</keyword>
<evidence type="ECO:0000313" key="2">
    <source>
        <dbReference type="EMBL" id="TDY56731.1"/>
    </source>
</evidence>
<dbReference type="PANTHER" id="PTHR43485:SF1">
    <property type="entry name" value="FORMATE HYDROGENLYASE SUBUNIT 5-RELATED"/>
    <property type="match status" value="1"/>
</dbReference>
<accession>A0A4R8M4I8</accession>
<organism evidence="2 3">
    <name type="scientific">Aminivibrio pyruvatiphilus</name>
    <dbReference type="NCBI Taxonomy" id="1005740"/>
    <lineage>
        <taxon>Bacteria</taxon>
        <taxon>Thermotogati</taxon>
        <taxon>Synergistota</taxon>
        <taxon>Synergistia</taxon>
        <taxon>Synergistales</taxon>
        <taxon>Aminobacteriaceae</taxon>
        <taxon>Aminivibrio</taxon>
    </lineage>
</organism>
<dbReference type="Pfam" id="PF00329">
    <property type="entry name" value="Complex1_30kDa"/>
    <property type="match status" value="1"/>
</dbReference>
<protein>
    <submittedName>
        <fullName evidence="2">Membrane-bound hydrogenase subunit beta</fullName>
    </submittedName>
</protein>
<dbReference type="EMBL" id="SORI01000017">
    <property type="protein sequence ID" value="TDY56731.1"/>
    <property type="molecule type" value="Genomic_DNA"/>
</dbReference>
<gene>
    <name evidence="2" type="ORF">C8D99_11732</name>
</gene>
<dbReference type="GO" id="GO:0008137">
    <property type="term" value="F:NADH dehydrogenase (ubiquinone) activity"/>
    <property type="evidence" value="ECO:0007669"/>
    <property type="project" value="InterPro"/>
</dbReference>
<dbReference type="PANTHER" id="PTHR43485">
    <property type="entry name" value="HYDROGENASE-4 COMPONENT G"/>
    <property type="match status" value="1"/>
</dbReference>
<dbReference type="RefSeq" id="WP_243833911.1">
    <property type="nucleotide sequence ID" value="NZ_SORI01000017.1"/>
</dbReference>
<evidence type="ECO:0000313" key="3">
    <source>
        <dbReference type="Proteomes" id="UP000295066"/>
    </source>
</evidence>
<comment type="caution">
    <text evidence="2">The sequence shown here is derived from an EMBL/GenBank/DDBJ whole genome shotgun (WGS) entry which is preliminary data.</text>
</comment>
<name>A0A4R8M4I8_9BACT</name>
<reference evidence="2 3" key="1">
    <citation type="submission" date="2019-03" db="EMBL/GenBank/DDBJ databases">
        <title>Genomic Encyclopedia of Type Strains, Phase IV (KMG-IV): sequencing the most valuable type-strain genomes for metagenomic binning, comparative biology and taxonomic classification.</title>
        <authorList>
            <person name="Goeker M."/>
        </authorList>
    </citation>
    <scope>NUCLEOTIDE SEQUENCE [LARGE SCALE GENOMIC DNA]</scope>
    <source>
        <strain evidence="2 3">DSM 25964</strain>
    </source>
</reference>
<dbReference type="Gene3D" id="3.30.460.80">
    <property type="entry name" value="NADH:ubiquinone oxidoreductase, 30kDa subunit"/>
    <property type="match status" value="1"/>
</dbReference>
<proteinExistence type="predicted"/>
<feature type="domain" description="NADH:ubiquinone oxidoreductase 30kDa subunit" evidence="1">
    <location>
        <begin position="55"/>
        <end position="173"/>
    </location>
</feature>
<dbReference type="AlphaFoldDB" id="A0A4R8M4I8"/>